<dbReference type="PROSITE" id="PS50110">
    <property type="entry name" value="RESPONSE_REGULATORY"/>
    <property type="match status" value="1"/>
</dbReference>
<dbReference type="EMBL" id="VWSH01000002">
    <property type="protein sequence ID" value="KAA5535060.1"/>
    <property type="molecule type" value="Genomic_DNA"/>
</dbReference>
<dbReference type="InterPro" id="IPR011006">
    <property type="entry name" value="CheY-like_superfamily"/>
</dbReference>
<dbReference type="SUPFAM" id="SSF52172">
    <property type="entry name" value="CheY-like"/>
    <property type="match status" value="1"/>
</dbReference>
<organism evidence="4 5">
    <name type="scientific">Taibaiella lutea</name>
    <dbReference type="NCBI Taxonomy" id="2608001"/>
    <lineage>
        <taxon>Bacteria</taxon>
        <taxon>Pseudomonadati</taxon>
        <taxon>Bacteroidota</taxon>
        <taxon>Chitinophagia</taxon>
        <taxon>Chitinophagales</taxon>
        <taxon>Chitinophagaceae</taxon>
        <taxon>Taibaiella</taxon>
    </lineage>
</organism>
<dbReference type="AlphaFoldDB" id="A0A5M6CKU6"/>
<dbReference type="Pfam" id="PF00072">
    <property type="entry name" value="Response_reg"/>
    <property type="match status" value="1"/>
</dbReference>
<feature type="modified residue" description="4-aspartylphosphate" evidence="1">
    <location>
        <position position="60"/>
    </location>
</feature>
<dbReference type="GO" id="GO:0003677">
    <property type="term" value="F:DNA binding"/>
    <property type="evidence" value="ECO:0007669"/>
    <property type="project" value="InterPro"/>
</dbReference>
<dbReference type="InterPro" id="IPR007492">
    <property type="entry name" value="LytTR_DNA-bd_dom"/>
</dbReference>
<dbReference type="Gene3D" id="2.40.50.1020">
    <property type="entry name" value="LytTr DNA-binding domain"/>
    <property type="match status" value="1"/>
</dbReference>
<dbReference type="SMART" id="SM00850">
    <property type="entry name" value="LytTR"/>
    <property type="match status" value="1"/>
</dbReference>
<evidence type="ECO:0000259" key="3">
    <source>
        <dbReference type="PROSITE" id="PS50930"/>
    </source>
</evidence>
<dbReference type="PANTHER" id="PTHR37299:SF1">
    <property type="entry name" value="STAGE 0 SPORULATION PROTEIN A HOMOLOG"/>
    <property type="match status" value="1"/>
</dbReference>
<name>A0A5M6CKU6_9BACT</name>
<evidence type="ECO:0000313" key="5">
    <source>
        <dbReference type="Proteomes" id="UP000323632"/>
    </source>
</evidence>
<dbReference type="Pfam" id="PF04397">
    <property type="entry name" value="LytTR"/>
    <property type="match status" value="1"/>
</dbReference>
<evidence type="ECO:0000259" key="2">
    <source>
        <dbReference type="PROSITE" id="PS50110"/>
    </source>
</evidence>
<protein>
    <submittedName>
        <fullName evidence="4">Response regulator transcription factor</fullName>
    </submittedName>
</protein>
<dbReference type="InterPro" id="IPR046947">
    <property type="entry name" value="LytR-like"/>
</dbReference>
<dbReference type="GO" id="GO:0000156">
    <property type="term" value="F:phosphorelay response regulator activity"/>
    <property type="evidence" value="ECO:0007669"/>
    <property type="project" value="InterPro"/>
</dbReference>
<dbReference type="RefSeq" id="WP_150032739.1">
    <property type="nucleotide sequence ID" value="NZ_VWSH01000002.1"/>
</dbReference>
<dbReference type="SMART" id="SM00448">
    <property type="entry name" value="REC"/>
    <property type="match status" value="1"/>
</dbReference>
<feature type="domain" description="HTH LytTR-type" evidence="3">
    <location>
        <begin position="156"/>
        <end position="227"/>
    </location>
</feature>
<dbReference type="Gene3D" id="3.40.50.2300">
    <property type="match status" value="1"/>
</dbReference>
<dbReference type="PANTHER" id="PTHR37299">
    <property type="entry name" value="TRANSCRIPTIONAL REGULATOR-RELATED"/>
    <property type="match status" value="1"/>
</dbReference>
<dbReference type="Proteomes" id="UP000323632">
    <property type="component" value="Unassembled WGS sequence"/>
</dbReference>
<gene>
    <name evidence="4" type="ORF">F0919_10715</name>
</gene>
<accession>A0A5M6CKU6</accession>
<evidence type="ECO:0000313" key="4">
    <source>
        <dbReference type="EMBL" id="KAA5535060.1"/>
    </source>
</evidence>
<keyword evidence="1" id="KW-0597">Phosphoprotein</keyword>
<sequence length="257" mass="28884">MHTDIQKLNCLIVDDEPLAQDVLANHIGKVPQLHLIQKSNNAIEAFEAIHKNHIDLLFLDINMPVMSGLSFLRSLKDPPAVILTTAYTEYALEGYELDVIDYLLKPIPFDRFLKAVNKAIAKLQLSGKQIQHITEEHIPNASHAVQPAAATDKQYFFIKADGKLVKVNYADIKFIEGMKDYLKIHTTTGMIVTHYTMKAMEEQLPSDKFMRVHKSYIIALNAIKAIEGNIIFLDKEKAEVPLGNSFKEALLSVVSTS</sequence>
<comment type="caution">
    <text evidence="4">The sequence shown here is derived from an EMBL/GenBank/DDBJ whole genome shotgun (WGS) entry which is preliminary data.</text>
</comment>
<dbReference type="InterPro" id="IPR001789">
    <property type="entry name" value="Sig_transdc_resp-reg_receiver"/>
</dbReference>
<keyword evidence="5" id="KW-1185">Reference proteome</keyword>
<evidence type="ECO:0000256" key="1">
    <source>
        <dbReference type="PROSITE-ProRule" id="PRU00169"/>
    </source>
</evidence>
<proteinExistence type="predicted"/>
<dbReference type="PROSITE" id="PS50930">
    <property type="entry name" value="HTH_LYTTR"/>
    <property type="match status" value="1"/>
</dbReference>
<feature type="domain" description="Response regulatory" evidence="2">
    <location>
        <begin position="9"/>
        <end position="120"/>
    </location>
</feature>
<reference evidence="4 5" key="1">
    <citation type="submission" date="2019-09" db="EMBL/GenBank/DDBJ databases">
        <title>Genome sequence and assembly of Taibaiella sp.</title>
        <authorList>
            <person name="Chhetri G."/>
        </authorList>
    </citation>
    <scope>NUCLEOTIDE SEQUENCE [LARGE SCALE GENOMIC DNA]</scope>
    <source>
        <strain evidence="4 5">KVB11</strain>
    </source>
</reference>